<comment type="caution">
    <text evidence="2">The sequence shown here is derived from an EMBL/GenBank/DDBJ whole genome shotgun (WGS) entry which is preliminary data.</text>
</comment>
<protein>
    <submittedName>
        <fullName evidence="2">Uncharacterized protein</fullName>
    </submittedName>
</protein>
<sequence length="134" mass="14089">MIALGICGSLSLEGRAQAGSAQTMGGSCGDTSNGERDSPSGALTQLQQFREQETSGEAVIDSDLLWVKWIKGVNKRSCAGSLQASRRKAEEKLEQSDLEETRPVGEFCCPWAKVDEELQPKSLSNTGGGGGAPA</sequence>
<proteinExistence type="predicted"/>
<organism evidence="2 3">
    <name type="scientific">Oryzias melastigma</name>
    <name type="common">Marine medaka</name>
    <dbReference type="NCBI Taxonomy" id="30732"/>
    <lineage>
        <taxon>Eukaryota</taxon>
        <taxon>Metazoa</taxon>
        <taxon>Chordata</taxon>
        <taxon>Craniata</taxon>
        <taxon>Vertebrata</taxon>
        <taxon>Euteleostomi</taxon>
        <taxon>Actinopterygii</taxon>
        <taxon>Neopterygii</taxon>
        <taxon>Teleostei</taxon>
        <taxon>Neoteleostei</taxon>
        <taxon>Acanthomorphata</taxon>
        <taxon>Ovalentaria</taxon>
        <taxon>Atherinomorphae</taxon>
        <taxon>Beloniformes</taxon>
        <taxon>Adrianichthyidae</taxon>
        <taxon>Oryziinae</taxon>
        <taxon>Oryzias</taxon>
    </lineage>
</organism>
<feature type="region of interest" description="Disordered" evidence="1">
    <location>
        <begin position="79"/>
        <end position="99"/>
    </location>
</feature>
<evidence type="ECO:0000313" key="2">
    <source>
        <dbReference type="EMBL" id="KAF6728842.1"/>
    </source>
</evidence>
<accession>A0A834CAR0</accession>
<dbReference type="AlphaFoldDB" id="A0A834CAR0"/>
<name>A0A834CAR0_ORYME</name>
<feature type="compositionally biased region" description="Basic and acidic residues" evidence="1">
    <location>
        <begin position="87"/>
        <end position="99"/>
    </location>
</feature>
<feature type="compositionally biased region" description="Polar residues" evidence="1">
    <location>
        <begin position="19"/>
        <end position="32"/>
    </location>
</feature>
<evidence type="ECO:0000256" key="1">
    <source>
        <dbReference type="SAM" id="MobiDB-lite"/>
    </source>
</evidence>
<gene>
    <name evidence="2" type="ORF">FQA47_000393</name>
</gene>
<evidence type="ECO:0000313" key="3">
    <source>
        <dbReference type="Proteomes" id="UP000646548"/>
    </source>
</evidence>
<dbReference type="Proteomes" id="UP000646548">
    <property type="component" value="Unassembled WGS sequence"/>
</dbReference>
<feature type="region of interest" description="Disordered" evidence="1">
    <location>
        <begin position="18"/>
        <end position="40"/>
    </location>
</feature>
<dbReference type="EMBL" id="WKFB01000269">
    <property type="protein sequence ID" value="KAF6728842.1"/>
    <property type="molecule type" value="Genomic_DNA"/>
</dbReference>
<reference evidence="2" key="1">
    <citation type="journal article" name="BMC Genomics">
        <title>Long-read sequencing and de novo genome assembly of marine medaka (Oryzias melastigma).</title>
        <authorList>
            <person name="Liang P."/>
            <person name="Saqib H.S.A."/>
            <person name="Ni X."/>
            <person name="Shen Y."/>
        </authorList>
    </citation>
    <scope>NUCLEOTIDE SEQUENCE</scope>
    <source>
        <strain evidence="2">Bigg-433</strain>
    </source>
</reference>